<dbReference type="AlphaFoldDB" id="A0A1T1HDC1"/>
<evidence type="ECO:0000259" key="17">
    <source>
        <dbReference type="Pfam" id="PF20259"/>
    </source>
</evidence>
<evidence type="ECO:0000256" key="3">
    <source>
        <dbReference type="ARBA" id="ARBA00011949"/>
    </source>
</evidence>
<dbReference type="InterPro" id="IPR014729">
    <property type="entry name" value="Rossmann-like_a/b/a_fold"/>
</dbReference>
<evidence type="ECO:0000259" key="16">
    <source>
        <dbReference type="Pfam" id="PF20258"/>
    </source>
</evidence>
<keyword evidence="9 14" id="KW-0547">Nucleotide-binding</keyword>
<evidence type="ECO:0000256" key="10">
    <source>
        <dbReference type="ARBA" id="ARBA00022840"/>
    </source>
</evidence>
<evidence type="ECO:0000256" key="5">
    <source>
        <dbReference type="ARBA" id="ARBA00022490"/>
    </source>
</evidence>
<evidence type="ECO:0000256" key="15">
    <source>
        <dbReference type="SAM" id="MobiDB-lite"/>
    </source>
</evidence>
<keyword evidence="12" id="KW-1015">Disulfide bond</keyword>
<evidence type="ECO:0000256" key="1">
    <source>
        <dbReference type="ARBA" id="ARBA00004496"/>
    </source>
</evidence>
<comment type="caution">
    <text evidence="18">The sequence shown here is derived from an EMBL/GenBank/DDBJ whole genome shotgun (WGS) entry which is preliminary data.</text>
</comment>
<accession>A0A1T1HDC1</accession>
<evidence type="ECO:0000256" key="6">
    <source>
        <dbReference type="ARBA" id="ARBA00022555"/>
    </source>
</evidence>
<feature type="region of interest" description="Interaction with tRNA" evidence="14">
    <location>
        <begin position="328"/>
        <end position="329"/>
    </location>
</feature>
<reference evidence="18" key="1">
    <citation type="submission" date="2017-02" db="EMBL/GenBank/DDBJ databases">
        <title>Draft Genome Sequence of the Salt Water Bacterium Oceanospirillum linum ATCC 11336.</title>
        <authorList>
            <person name="Trachtenberg A.M."/>
            <person name="Carney J.G."/>
            <person name="Linnane J.D."/>
            <person name="Rheaume B.A."/>
            <person name="Pitts N.L."/>
            <person name="Mykles D.L."/>
            <person name="Maclea K.S."/>
        </authorList>
    </citation>
    <scope>NUCLEOTIDE SEQUENCE [LARGE SCALE GENOMIC DNA]</scope>
    <source>
        <strain evidence="18">ATCC 11336</strain>
    </source>
</reference>
<dbReference type="FunFam" id="2.40.30.10:FF:000023">
    <property type="entry name" value="tRNA-specific 2-thiouridylase MnmA"/>
    <property type="match status" value="1"/>
</dbReference>
<proteinExistence type="inferred from homology"/>
<evidence type="ECO:0000256" key="8">
    <source>
        <dbReference type="ARBA" id="ARBA00022694"/>
    </source>
</evidence>
<evidence type="ECO:0000256" key="12">
    <source>
        <dbReference type="ARBA" id="ARBA00023157"/>
    </source>
</evidence>
<comment type="caution">
    <text evidence="14">Lacks conserved residue(s) required for the propagation of feature annotation.</text>
</comment>
<evidence type="ECO:0000256" key="11">
    <source>
        <dbReference type="ARBA" id="ARBA00022884"/>
    </source>
</evidence>
<feature type="active site" description="Cysteine persulfide intermediate" evidence="14">
    <location>
        <position position="215"/>
    </location>
</feature>
<evidence type="ECO:0000256" key="2">
    <source>
        <dbReference type="ARBA" id="ARBA00006191"/>
    </source>
</evidence>
<dbReference type="PANTHER" id="PTHR11933:SF5">
    <property type="entry name" value="MITOCHONDRIAL TRNA-SPECIFIC 2-THIOURIDYLASE 1"/>
    <property type="match status" value="1"/>
</dbReference>
<feature type="domain" description="tRNA-specific 2-thiouridylase MnmA-like C-terminal" evidence="16">
    <location>
        <begin position="301"/>
        <end position="377"/>
    </location>
</feature>
<dbReference type="NCBIfam" id="NF001138">
    <property type="entry name" value="PRK00143.1"/>
    <property type="match status" value="1"/>
</dbReference>
<dbReference type="EMBL" id="MTSD02000002">
    <property type="protein sequence ID" value="OOV87825.1"/>
    <property type="molecule type" value="Genomic_DNA"/>
</dbReference>
<dbReference type="Proteomes" id="UP000190064">
    <property type="component" value="Unassembled WGS sequence"/>
</dbReference>
<keyword evidence="11 14" id="KW-0694">RNA-binding</keyword>
<feature type="binding site" evidence="14">
    <location>
        <begin position="28"/>
        <end position="35"/>
    </location>
    <ligand>
        <name>ATP</name>
        <dbReference type="ChEBI" id="CHEBI:30616"/>
    </ligand>
</feature>
<comment type="similarity">
    <text evidence="2 14">Belongs to the MnmA/TRMU family.</text>
</comment>
<dbReference type="CDD" id="cd01998">
    <property type="entry name" value="MnmA_TRMU-like"/>
    <property type="match status" value="1"/>
</dbReference>
<dbReference type="GO" id="GO:0000049">
    <property type="term" value="F:tRNA binding"/>
    <property type="evidence" value="ECO:0007669"/>
    <property type="project" value="UniProtKB-KW"/>
</dbReference>
<gene>
    <name evidence="14" type="primary">mnmA</name>
    <name evidence="18" type="ORF">BTA35_0207440</name>
</gene>
<dbReference type="HAMAP" id="MF_00144">
    <property type="entry name" value="tRNA_thiouridyl_MnmA"/>
    <property type="match status" value="1"/>
</dbReference>
<dbReference type="FunFam" id="2.30.30.280:FF:000001">
    <property type="entry name" value="tRNA-specific 2-thiouridylase MnmA"/>
    <property type="match status" value="1"/>
</dbReference>
<keyword evidence="8 14" id="KW-0819">tRNA processing</keyword>
<feature type="region of interest" description="Interaction with tRNA" evidence="14">
    <location>
        <begin position="165"/>
        <end position="167"/>
    </location>
</feature>
<protein>
    <recommendedName>
        <fullName evidence="4 14">tRNA-specific 2-thiouridylase MnmA</fullName>
        <ecNumber evidence="3 14">2.8.1.13</ecNumber>
    </recommendedName>
</protein>
<evidence type="ECO:0000256" key="4">
    <source>
        <dbReference type="ARBA" id="ARBA00013805"/>
    </source>
</evidence>
<dbReference type="InterPro" id="IPR046884">
    <property type="entry name" value="MnmA-like_central"/>
</dbReference>
<comment type="subcellular location">
    <subcellularLocation>
        <location evidence="1 14">Cytoplasm</location>
    </subcellularLocation>
</comment>
<feature type="binding site" evidence="14">
    <location>
        <position position="143"/>
    </location>
    <ligand>
        <name>ATP</name>
        <dbReference type="ChEBI" id="CHEBI:30616"/>
    </ligand>
</feature>
<organism evidence="18 19">
    <name type="scientific">Oceanospirillum linum</name>
    <dbReference type="NCBI Taxonomy" id="966"/>
    <lineage>
        <taxon>Bacteria</taxon>
        <taxon>Pseudomonadati</taxon>
        <taxon>Pseudomonadota</taxon>
        <taxon>Gammaproteobacteria</taxon>
        <taxon>Oceanospirillales</taxon>
        <taxon>Oceanospirillaceae</taxon>
        <taxon>Oceanospirillum</taxon>
    </lineage>
</organism>
<evidence type="ECO:0000256" key="13">
    <source>
        <dbReference type="ARBA" id="ARBA00051542"/>
    </source>
</evidence>
<comment type="catalytic activity">
    <reaction evidence="13 14">
        <text>S-sulfanyl-L-cysteinyl-[protein] + uridine(34) in tRNA + AH2 + ATP = 2-thiouridine(34) in tRNA + L-cysteinyl-[protein] + A + AMP + diphosphate + H(+)</text>
        <dbReference type="Rhea" id="RHEA:47032"/>
        <dbReference type="Rhea" id="RHEA-COMP:10131"/>
        <dbReference type="Rhea" id="RHEA-COMP:11726"/>
        <dbReference type="Rhea" id="RHEA-COMP:11727"/>
        <dbReference type="Rhea" id="RHEA-COMP:11728"/>
        <dbReference type="ChEBI" id="CHEBI:13193"/>
        <dbReference type="ChEBI" id="CHEBI:15378"/>
        <dbReference type="ChEBI" id="CHEBI:17499"/>
        <dbReference type="ChEBI" id="CHEBI:29950"/>
        <dbReference type="ChEBI" id="CHEBI:30616"/>
        <dbReference type="ChEBI" id="CHEBI:33019"/>
        <dbReference type="ChEBI" id="CHEBI:61963"/>
        <dbReference type="ChEBI" id="CHEBI:65315"/>
        <dbReference type="ChEBI" id="CHEBI:87170"/>
        <dbReference type="ChEBI" id="CHEBI:456215"/>
        <dbReference type="EC" id="2.8.1.13"/>
    </reaction>
</comment>
<evidence type="ECO:0000256" key="9">
    <source>
        <dbReference type="ARBA" id="ARBA00022741"/>
    </source>
</evidence>
<feature type="binding site" evidence="14">
    <location>
        <position position="54"/>
    </location>
    <ligand>
        <name>ATP</name>
        <dbReference type="ChEBI" id="CHEBI:30616"/>
    </ligand>
</feature>
<feature type="domain" description="tRNA-specific 2-thiouridylase MnmA-like central" evidence="17">
    <location>
        <begin position="223"/>
        <end position="288"/>
    </location>
</feature>
<keyword evidence="5 14" id="KW-0963">Cytoplasm</keyword>
<sequence length="385" mass="42891">MPNSQNASETQPTPNSTTDNSQTKVIVGMSGGVDSSVSAVLLMQQGYQVEGLFMKNWDEDDGTEYCTAKEDLADAQAVCDRIGIKLHKANFAAEYWDNVFEHFLAEYKAGRTPNPDILCNKEIKFKAFLEYAEALGADLIATGHYVRRGIQGGKATLLKGLDNNKDQSYFLHAVGHNEIGKTLFPVGEIEKPEVRRIAEEHDLITARKKDSTGICFIGERRFKDFLQQYLPAQPGTITTPDGDVIGKHSGLMYYTIGQRQGLGIGGLKEYSEDPWFVAEKDLDNNILIAVQGTDHPLLFSRGLKTENVDWVAHQPPVDGEFKCRAKTRYRQDDQACTVKPLGNNEFEVIFDEPQRAVTPGQSVVFYLDDICLGGAVIEKTWRDND</sequence>
<keyword evidence="7 14" id="KW-0808">Transferase</keyword>
<dbReference type="InterPro" id="IPR023382">
    <property type="entry name" value="MnmA-like_central_sf"/>
</dbReference>
<dbReference type="Gene3D" id="2.30.30.280">
    <property type="entry name" value="Adenine nucleotide alpha hydrolases-like domains"/>
    <property type="match status" value="1"/>
</dbReference>
<keyword evidence="19" id="KW-1185">Reference proteome</keyword>
<dbReference type="Pfam" id="PF20258">
    <property type="entry name" value="tRNA_Me_trans_C"/>
    <property type="match status" value="1"/>
</dbReference>
<dbReference type="GO" id="GO:0005524">
    <property type="term" value="F:ATP binding"/>
    <property type="evidence" value="ECO:0007669"/>
    <property type="project" value="UniProtKB-KW"/>
</dbReference>
<dbReference type="SUPFAM" id="SSF52402">
    <property type="entry name" value="Adenine nucleotide alpha hydrolases-like"/>
    <property type="match status" value="1"/>
</dbReference>
<evidence type="ECO:0000313" key="18">
    <source>
        <dbReference type="EMBL" id="OOV87825.1"/>
    </source>
</evidence>
<dbReference type="FunFam" id="3.40.50.620:FF:000004">
    <property type="entry name" value="tRNA-specific 2-thiouridylase MnmA"/>
    <property type="match status" value="1"/>
</dbReference>
<dbReference type="GO" id="GO:0103016">
    <property type="term" value="F:tRNA-uridine 2-sulfurtransferase activity"/>
    <property type="evidence" value="ECO:0007669"/>
    <property type="project" value="UniProtKB-EC"/>
</dbReference>
<dbReference type="Pfam" id="PF20259">
    <property type="entry name" value="tRNA_Me_trans_M"/>
    <property type="match status" value="1"/>
</dbReference>
<dbReference type="Gene3D" id="2.40.30.10">
    <property type="entry name" value="Translation factors"/>
    <property type="match status" value="1"/>
</dbReference>
<dbReference type="STRING" id="966.BTA35_0207440"/>
<comment type="function">
    <text evidence="14">Catalyzes the 2-thiolation of uridine at the wobble position (U34) of tRNA, leading to the formation of s(2)U34.</text>
</comment>
<feature type="site" description="Interaction with tRNA" evidence="14">
    <location>
        <position position="144"/>
    </location>
</feature>
<dbReference type="PANTHER" id="PTHR11933">
    <property type="entry name" value="TRNA 5-METHYLAMINOMETHYL-2-THIOURIDYLATE -METHYLTRANSFERASE"/>
    <property type="match status" value="1"/>
</dbReference>
<dbReference type="GO" id="GO:0002143">
    <property type="term" value="P:tRNA wobble position uridine thiolation"/>
    <property type="evidence" value="ECO:0007669"/>
    <property type="project" value="TreeGrafter"/>
</dbReference>
<evidence type="ECO:0000256" key="7">
    <source>
        <dbReference type="ARBA" id="ARBA00022679"/>
    </source>
</evidence>
<evidence type="ECO:0000256" key="14">
    <source>
        <dbReference type="HAMAP-Rule" id="MF_00144"/>
    </source>
</evidence>
<keyword evidence="10 14" id="KW-0067">ATP-binding</keyword>
<dbReference type="NCBIfam" id="TIGR00420">
    <property type="entry name" value="trmU"/>
    <property type="match status" value="1"/>
</dbReference>
<dbReference type="Pfam" id="PF03054">
    <property type="entry name" value="tRNA_Me_trans"/>
    <property type="match status" value="1"/>
</dbReference>
<dbReference type="Gene3D" id="3.40.50.620">
    <property type="entry name" value="HUPs"/>
    <property type="match status" value="1"/>
</dbReference>
<dbReference type="RefSeq" id="WP_078319175.1">
    <property type="nucleotide sequence ID" value="NZ_FXTS01000002.1"/>
</dbReference>
<feature type="active site" description="Nucleophile" evidence="14">
    <location>
        <position position="119"/>
    </location>
</feature>
<name>A0A1T1HDC1_OCELI</name>
<keyword evidence="6 14" id="KW-0820">tRNA-binding</keyword>
<dbReference type="InterPro" id="IPR004506">
    <property type="entry name" value="MnmA-like"/>
</dbReference>
<evidence type="ECO:0000313" key="19">
    <source>
        <dbReference type="Proteomes" id="UP000190064"/>
    </source>
</evidence>
<feature type="region of interest" description="Disordered" evidence="15">
    <location>
        <begin position="1"/>
        <end position="22"/>
    </location>
</feature>
<feature type="site" description="Interaction with tRNA" evidence="14">
    <location>
        <position position="361"/>
    </location>
</feature>
<dbReference type="InterPro" id="IPR046885">
    <property type="entry name" value="MnmA-like_C"/>
</dbReference>
<dbReference type="GO" id="GO:0005737">
    <property type="term" value="C:cytoplasm"/>
    <property type="evidence" value="ECO:0007669"/>
    <property type="project" value="UniProtKB-SubCell"/>
</dbReference>
<dbReference type="EC" id="2.8.1.13" evidence="3 14"/>
<feature type="region of interest" description="Interaction with target base in tRNA" evidence="14">
    <location>
        <begin position="114"/>
        <end position="116"/>
    </location>
</feature>